<dbReference type="PANTHER" id="PTHR43531">
    <property type="entry name" value="PROTEIN ICFG"/>
    <property type="match status" value="1"/>
</dbReference>
<dbReference type="InterPro" id="IPR003660">
    <property type="entry name" value="HAMP_dom"/>
</dbReference>
<dbReference type="SMART" id="SM00304">
    <property type="entry name" value="HAMP"/>
    <property type="match status" value="1"/>
</dbReference>
<evidence type="ECO:0000313" key="8">
    <source>
        <dbReference type="EMBL" id="OWQ84436.1"/>
    </source>
</evidence>
<protein>
    <recommendedName>
        <fullName evidence="10">Methyl-accepting chemotaxis protein</fullName>
    </recommendedName>
</protein>
<name>A0A246IW79_9BURK</name>
<dbReference type="CDD" id="cd11386">
    <property type="entry name" value="MCP_signal"/>
    <property type="match status" value="1"/>
</dbReference>
<evidence type="ECO:0000259" key="7">
    <source>
        <dbReference type="PROSITE" id="PS50885"/>
    </source>
</evidence>
<dbReference type="CDD" id="cd19411">
    <property type="entry name" value="MCP2201-like_sensor"/>
    <property type="match status" value="1"/>
</dbReference>
<dbReference type="EMBL" id="NIOF01000016">
    <property type="protein sequence ID" value="OWQ84436.1"/>
    <property type="molecule type" value="Genomic_DNA"/>
</dbReference>
<evidence type="ECO:0000256" key="3">
    <source>
        <dbReference type="ARBA" id="ARBA00029447"/>
    </source>
</evidence>
<dbReference type="PANTHER" id="PTHR43531:SF14">
    <property type="entry name" value="METHYL-ACCEPTING CHEMOTAXIS PROTEIN I-RELATED"/>
    <property type="match status" value="1"/>
</dbReference>
<feature type="domain" description="HAMP" evidence="7">
    <location>
        <begin position="215"/>
        <end position="267"/>
    </location>
</feature>
<evidence type="ECO:0000259" key="6">
    <source>
        <dbReference type="PROSITE" id="PS50111"/>
    </source>
</evidence>
<dbReference type="PRINTS" id="PR00260">
    <property type="entry name" value="CHEMTRNSDUCR"/>
</dbReference>
<dbReference type="InterPro" id="IPR004090">
    <property type="entry name" value="Chemotax_Me-accpt_rcpt"/>
</dbReference>
<dbReference type="Pfam" id="PF00672">
    <property type="entry name" value="HAMP"/>
    <property type="match status" value="1"/>
</dbReference>
<evidence type="ECO:0008006" key="10">
    <source>
        <dbReference type="Google" id="ProtNLM"/>
    </source>
</evidence>
<dbReference type="InterPro" id="IPR051310">
    <property type="entry name" value="MCP_chemotaxis"/>
</dbReference>
<dbReference type="InterPro" id="IPR047347">
    <property type="entry name" value="YvaQ-like_sensor"/>
</dbReference>
<dbReference type="OrthoDB" id="9806477at2"/>
<dbReference type="PROSITE" id="PS50885">
    <property type="entry name" value="HAMP"/>
    <property type="match status" value="1"/>
</dbReference>
<dbReference type="InterPro" id="IPR004089">
    <property type="entry name" value="MCPsignal_dom"/>
</dbReference>
<dbReference type="RefSeq" id="WP_088387714.1">
    <property type="nucleotide sequence ID" value="NZ_NIOF01000016.1"/>
</dbReference>
<sequence>MSMLRNFRIGKRLALAFATVLALLCFTAWFGVVQLARINDNVQDLNGNWLPSVAKLAEMQSAANTVRRTSLRGALEADDAGRANMASQHDAAMRDFDRAAKEYEPSITSDTERGLYVAIQSAWKNFSDADAELQRAISGGDAQHEAARKLATGRSSDLFTTMSAAIDKDVKFNRDGGDQAAHDAANAYNYGLRVSLAAVAIALAIGIVLAWQVTRSITEPIAQAVSASEEVAGGNLTLDIRAEGRDEPAELLRSMAHMVAQLGTLVGQVRDSSESIATGSKEIAQGNADLSQRTESQASSLQETAASMEQLTSSVAQNAASAGQASRMAADASGAASEGGQAVGELVQTMHGISESSRRIEDIIGVIDAIAFQTNILALNAAVEAARAGEQGRGFAVVASEVRALAQRSAGAAKEIKGLIQASAQRVDTGAKQAQGAGEVMRRVVEQVGHVDALIREISAATQEQNGGIQQVGSAVTQLDQVTQQNAALVEESAAAAESLNGQAQQLAQLVSQFRLRGA</sequence>
<comment type="subcellular location">
    <subcellularLocation>
        <location evidence="1">Membrane</location>
    </subcellularLocation>
</comment>
<evidence type="ECO:0000256" key="2">
    <source>
        <dbReference type="ARBA" id="ARBA00022481"/>
    </source>
</evidence>
<dbReference type="GO" id="GO:0006935">
    <property type="term" value="P:chemotaxis"/>
    <property type="evidence" value="ECO:0007669"/>
    <property type="project" value="InterPro"/>
</dbReference>
<dbReference type="Pfam" id="PF00015">
    <property type="entry name" value="MCPsignal"/>
    <property type="match status" value="1"/>
</dbReference>
<feature type="compositionally biased region" description="Polar residues" evidence="5">
    <location>
        <begin position="288"/>
        <end position="308"/>
    </location>
</feature>
<feature type="region of interest" description="Disordered" evidence="5">
    <location>
        <begin position="285"/>
        <end position="308"/>
    </location>
</feature>
<dbReference type="Pfam" id="PF12729">
    <property type="entry name" value="4HB_MCP_1"/>
    <property type="match status" value="1"/>
</dbReference>
<organism evidence="8 9">
    <name type="scientific">Roseateles aquatilis</name>
    <dbReference type="NCBI Taxonomy" id="431061"/>
    <lineage>
        <taxon>Bacteria</taxon>
        <taxon>Pseudomonadati</taxon>
        <taxon>Pseudomonadota</taxon>
        <taxon>Betaproteobacteria</taxon>
        <taxon>Burkholderiales</taxon>
        <taxon>Sphaerotilaceae</taxon>
        <taxon>Roseateles</taxon>
    </lineage>
</organism>
<keyword evidence="4" id="KW-0807">Transducer</keyword>
<dbReference type="SUPFAM" id="SSF58104">
    <property type="entry name" value="Methyl-accepting chemotaxis protein (MCP) signaling domain"/>
    <property type="match status" value="1"/>
</dbReference>
<dbReference type="SMART" id="SM00283">
    <property type="entry name" value="MA"/>
    <property type="match status" value="1"/>
</dbReference>
<proteinExistence type="inferred from homology"/>
<dbReference type="GO" id="GO:0005886">
    <property type="term" value="C:plasma membrane"/>
    <property type="evidence" value="ECO:0007669"/>
    <property type="project" value="TreeGrafter"/>
</dbReference>
<feature type="domain" description="Methyl-accepting transducer" evidence="6">
    <location>
        <begin position="272"/>
        <end position="501"/>
    </location>
</feature>
<dbReference type="InterPro" id="IPR024478">
    <property type="entry name" value="HlyB_4HB_MCP"/>
</dbReference>
<evidence type="ECO:0000256" key="4">
    <source>
        <dbReference type="PROSITE-ProRule" id="PRU00284"/>
    </source>
</evidence>
<evidence type="ECO:0000256" key="5">
    <source>
        <dbReference type="SAM" id="MobiDB-lite"/>
    </source>
</evidence>
<dbReference type="Proteomes" id="UP000197468">
    <property type="component" value="Unassembled WGS sequence"/>
</dbReference>
<evidence type="ECO:0000256" key="1">
    <source>
        <dbReference type="ARBA" id="ARBA00004370"/>
    </source>
</evidence>
<keyword evidence="9" id="KW-1185">Reference proteome</keyword>
<dbReference type="FunFam" id="1.10.287.950:FF:000001">
    <property type="entry name" value="Methyl-accepting chemotaxis sensory transducer"/>
    <property type="match status" value="1"/>
</dbReference>
<reference evidence="8 9" key="1">
    <citation type="journal article" date="2008" name="Int. J. Syst. Evol. Microbiol.">
        <title>Description of Roseateles aquatilis sp. nov. and Roseateles terrae sp. nov., in the class Betaproteobacteria, and emended description of the genus Roseateles.</title>
        <authorList>
            <person name="Gomila M."/>
            <person name="Bowien B."/>
            <person name="Falsen E."/>
            <person name="Moore E.R."/>
            <person name="Lalucat J."/>
        </authorList>
    </citation>
    <scope>NUCLEOTIDE SEQUENCE [LARGE SCALE GENOMIC DNA]</scope>
    <source>
        <strain evidence="8 9">CCUG 48205</strain>
    </source>
</reference>
<comment type="caution">
    <text evidence="8">The sequence shown here is derived from an EMBL/GenBank/DDBJ whole genome shotgun (WGS) entry which is preliminary data.</text>
</comment>
<evidence type="ECO:0000313" key="9">
    <source>
        <dbReference type="Proteomes" id="UP000197468"/>
    </source>
</evidence>
<dbReference type="GO" id="GO:0004888">
    <property type="term" value="F:transmembrane signaling receptor activity"/>
    <property type="evidence" value="ECO:0007669"/>
    <property type="project" value="InterPro"/>
</dbReference>
<dbReference type="Gene3D" id="1.10.287.950">
    <property type="entry name" value="Methyl-accepting chemotaxis protein"/>
    <property type="match status" value="1"/>
</dbReference>
<comment type="similarity">
    <text evidence="3">Belongs to the methyl-accepting chemotaxis (MCP) protein family.</text>
</comment>
<accession>A0A246IW79</accession>
<gene>
    <name evidence="8" type="ORF">CDN99_24415</name>
</gene>
<dbReference type="CDD" id="cd06225">
    <property type="entry name" value="HAMP"/>
    <property type="match status" value="1"/>
</dbReference>
<dbReference type="PROSITE" id="PS50111">
    <property type="entry name" value="CHEMOTAXIS_TRANSDUC_2"/>
    <property type="match status" value="1"/>
</dbReference>
<keyword evidence="2" id="KW-0488">Methylation</keyword>
<dbReference type="AlphaFoldDB" id="A0A246IW79"/>
<dbReference type="GO" id="GO:0007165">
    <property type="term" value="P:signal transduction"/>
    <property type="evidence" value="ECO:0007669"/>
    <property type="project" value="UniProtKB-KW"/>
</dbReference>